<dbReference type="InterPro" id="IPR029787">
    <property type="entry name" value="Nucleotide_cyclase"/>
</dbReference>
<keyword evidence="4" id="KW-0472">Membrane</keyword>
<feature type="region of interest" description="Disordered" evidence="3">
    <location>
        <begin position="252"/>
        <end position="275"/>
    </location>
</feature>
<organism evidence="6 7">
    <name type="scientific">Consotaella salsifontis</name>
    <dbReference type="NCBI Taxonomy" id="1365950"/>
    <lineage>
        <taxon>Bacteria</taxon>
        <taxon>Pseudomonadati</taxon>
        <taxon>Pseudomonadota</taxon>
        <taxon>Alphaproteobacteria</taxon>
        <taxon>Hyphomicrobiales</taxon>
        <taxon>Aurantimonadaceae</taxon>
        <taxon>Consotaella</taxon>
    </lineage>
</organism>
<keyword evidence="4" id="KW-1133">Transmembrane helix</keyword>
<reference evidence="6 7" key="1">
    <citation type="submission" date="2017-02" db="EMBL/GenBank/DDBJ databases">
        <authorList>
            <person name="Peterson S.W."/>
        </authorList>
    </citation>
    <scope>NUCLEOTIDE SEQUENCE [LARGE SCALE GENOMIC DNA]</scope>
    <source>
        <strain evidence="6 7">USBA 369</strain>
    </source>
</reference>
<dbReference type="EC" id="2.7.7.65" evidence="1"/>
<feature type="transmembrane region" description="Helical" evidence="4">
    <location>
        <begin position="46"/>
        <end position="66"/>
    </location>
</feature>
<sequence length="275" mass="29588">MARNDAKGRSAWWELALTAGLVASIAVVAAFYTFSPMGVDATETGVTFALVLSLAGVFLHHIVLGLRLSSLNTVNSGLMRAATTDGLTGLFNRATFQRMVTREIRRTGWSSDNGAKHTLLILDLDHFKRINDQLGHAVGDEALVAIARTLKRSLRATDLVGRLGGEEFGIFLAGTGNEGAQLAAERLRRAVRNLRVGPAGKQKNLSVSIGGATFAAAAPFDLIYRAADLQLYRAKERGRDRVEITAGIVPANEGRRRTGSRPNGPMLTQIRSAPR</sequence>
<dbReference type="InterPro" id="IPR050469">
    <property type="entry name" value="Diguanylate_Cyclase"/>
</dbReference>
<evidence type="ECO:0000313" key="6">
    <source>
        <dbReference type="EMBL" id="SKA17897.1"/>
    </source>
</evidence>
<dbReference type="STRING" id="1365950.SAMN05428963_107150"/>
<dbReference type="Proteomes" id="UP000190135">
    <property type="component" value="Unassembled WGS sequence"/>
</dbReference>
<dbReference type="Gene3D" id="3.30.70.270">
    <property type="match status" value="1"/>
</dbReference>
<dbReference type="PANTHER" id="PTHR45138:SF9">
    <property type="entry name" value="DIGUANYLATE CYCLASE DGCM-RELATED"/>
    <property type="match status" value="1"/>
</dbReference>
<dbReference type="CDD" id="cd01949">
    <property type="entry name" value="GGDEF"/>
    <property type="match status" value="1"/>
</dbReference>
<dbReference type="FunFam" id="3.30.70.270:FF:000001">
    <property type="entry name" value="Diguanylate cyclase domain protein"/>
    <property type="match status" value="1"/>
</dbReference>
<accession>A0A1T4RPU2</accession>
<dbReference type="NCBIfam" id="TIGR00254">
    <property type="entry name" value="GGDEF"/>
    <property type="match status" value="1"/>
</dbReference>
<comment type="catalytic activity">
    <reaction evidence="2">
        <text>2 GTP = 3',3'-c-di-GMP + 2 diphosphate</text>
        <dbReference type="Rhea" id="RHEA:24898"/>
        <dbReference type="ChEBI" id="CHEBI:33019"/>
        <dbReference type="ChEBI" id="CHEBI:37565"/>
        <dbReference type="ChEBI" id="CHEBI:58805"/>
        <dbReference type="EC" id="2.7.7.65"/>
    </reaction>
</comment>
<dbReference type="EMBL" id="FUXL01000007">
    <property type="protein sequence ID" value="SKA17897.1"/>
    <property type="molecule type" value="Genomic_DNA"/>
</dbReference>
<keyword evidence="7" id="KW-1185">Reference proteome</keyword>
<dbReference type="GO" id="GO:1902201">
    <property type="term" value="P:negative regulation of bacterial-type flagellum-dependent cell motility"/>
    <property type="evidence" value="ECO:0007669"/>
    <property type="project" value="TreeGrafter"/>
</dbReference>
<dbReference type="AlphaFoldDB" id="A0A1T4RPU2"/>
<dbReference type="OrthoDB" id="9812260at2"/>
<dbReference type="InterPro" id="IPR043128">
    <property type="entry name" value="Rev_trsase/Diguanyl_cyclase"/>
</dbReference>
<keyword evidence="4" id="KW-0812">Transmembrane</keyword>
<dbReference type="GO" id="GO:0043709">
    <property type="term" value="P:cell adhesion involved in single-species biofilm formation"/>
    <property type="evidence" value="ECO:0007669"/>
    <property type="project" value="TreeGrafter"/>
</dbReference>
<dbReference type="Pfam" id="PF00990">
    <property type="entry name" value="GGDEF"/>
    <property type="match status" value="1"/>
</dbReference>
<dbReference type="SMART" id="SM00267">
    <property type="entry name" value="GGDEF"/>
    <property type="match status" value="1"/>
</dbReference>
<evidence type="ECO:0000256" key="1">
    <source>
        <dbReference type="ARBA" id="ARBA00012528"/>
    </source>
</evidence>
<dbReference type="SUPFAM" id="SSF55073">
    <property type="entry name" value="Nucleotide cyclase"/>
    <property type="match status" value="1"/>
</dbReference>
<evidence type="ECO:0000256" key="2">
    <source>
        <dbReference type="ARBA" id="ARBA00034247"/>
    </source>
</evidence>
<name>A0A1T4RPU2_9HYPH</name>
<dbReference type="PANTHER" id="PTHR45138">
    <property type="entry name" value="REGULATORY COMPONENTS OF SENSORY TRANSDUCTION SYSTEM"/>
    <property type="match status" value="1"/>
</dbReference>
<gene>
    <name evidence="6" type="ORF">SAMN05428963_107150</name>
</gene>
<dbReference type="PROSITE" id="PS50887">
    <property type="entry name" value="GGDEF"/>
    <property type="match status" value="1"/>
</dbReference>
<evidence type="ECO:0000256" key="4">
    <source>
        <dbReference type="SAM" id="Phobius"/>
    </source>
</evidence>
<evidence type="ECO:0000313" key="7">
    <source>
        <dbReference type="Proteomes" id="UP000190135"/>
    </source>
</evidence>
<dbReference type="GO" id="GO:0052621">
    <property type="term" value="F:diguanylate cyclase activity"/>
    <property type="evidence" value="ECO:0007669"/>
    <property type="project" value="UniProtKB-EC"/>
</dbReference>
<dbReference type="InterPro" id="IPR000160">
    <property type="entry name" value="GGDEF_dom"/>
</dbReference>
<dbReference type="RefSeq" id="WP_078708648.1">
    <property type="nucleotide sequence ID" value="NZ_FUXL01000007.1"/>
</dbReference>
<evidence type="ECO:0000259" key="5">
    <source>
        <dbReference type="PROSITE" id="PS50887"/>
    </source>
</evidence>
<evidence type="ECO:0000256" key="3">
    <source>
        <dbReference type="SAM" id="MobiDB-lite"/>
    </source>
</evidence>
<feature type="domain" description="GGDEF" evidence="5">
    <location>
        <begin position="115"/>
        <end position="247"/>
    </location>
</feature>
<proteinExistence type="predicted"/>
<feature type="transmembrane region" description="Helical" evidence="4">
    <location>
        <begin position="12"/>
        <end position="34"/>
    </location>
</feature>
<dbReference type="GO" id="GO:0005886">
    <property type="term" value="C:plasma membrane"/>
    <property type="evidence" value="ECO:0007669"/>
    <property type="project" value="TreeGrafter"/>
</dbReference>
<protein>
    <recommendedName>
        <fullName evidence="1">diguanylate cyclase</fullName>
        <ecNumber evidence="1">2.7.7.65</ecNumber>
    </recommendedName>
</protein>